<dbReference type="EMBL" id="OU900099">
    <property type="protein sequence ID" value="CAG9862988.1"/>
    <property type="molecule type" value="Genomic_DNA"/>
</dbReference>
<evidence type="ECO:0000313" key="3">
    <source>
        <dbReference type="Proteomes" id="UP001153712"/>
    </source>
</evidence>
<keyword evidence="1" id="KW-0732">Signal</keyword>
<proteinExistence type="predicted"/>
<dbReference type="OrthoDB" id="7674957at2759"/>
<feature type="signal peptide" evidence="1">
    <location>
        <begin position="1"/>
        <end position="21"/>
    </location>
</feature>
<accession>A0A9N9XRB8</accession>
<dbReference type="Proteomes" id="UP001153712">
    <property type="component" value="Chromosome 6"/>
</dbReference>
<name>A0A9N9XRB8_PHYSR</name>
<evidence type="ECO:0000313" key="2">
    <source>
        <dbReference type="EMBL" id="CAG9862988.1"/>
    </source>
</evidence>
<reference evidence="2" key="1">
    <citation type="submission" date="2022-01" db="EMBL/GenBank/DDBJ databases">
        <authorList>
            <person name="King R."/>
        </authorList>
    </citation>
    <scope>NUCLEOTIDE SEQUENCE</scope>
</reference>
<sequence length="118" mass="13262">MKSYVTLAVIAVLASASSVKSIQFFNGDQNLLSSGPFAHQQAYNQPQNGLEHPAVVRNSIAESQLPHQLKNPFYNNPVLASALAQESWFGDKEFPVHHREAERISREEIYKIISRLRS</sequence>
<dbReference type="AlphaFoldDB" id="A0A9N9XRB8"/>
<keyword evidence="3" id="KW-1185">Reference proteome</keyword>
<protein>
    <submittedName>
        <fullName evidence="2">Uncharacterized protein</fullName>
    </submittedName>
</protein>
<feature type="chain" id="PRO_5040328937" evidence="1">
    <location>
        <begin position="22"/>
        <end position="118"/>
    </location>
</feature>
<gene>
    <name evidence="2" type="ORF">PHYEVI_LOCUS9290</name>
</gene>
<evidence type="ECO:0000256" key="1">
    <source>
        <dbReference type="SAM" id="SignalP"/>
    </source>
</evidence>
<organism evidence="2 3">
    <name type="scientific">Phyllotreta striolata</name>
    <name type="common">Striped flea beetle</name>
    <name type="synonym">Crioceris striolata</name>
    <dbReference type="NCBI Taxonomy" id="444603"/>
    <lineage>
        <taxon>Eukaryota</taxon>
        <taxon>Metazoa</taxon>
        <taxon>Ecdysozoa</taxon>
        <taxon>Arthropoda</taxon>
        <taxon>Hexapoda</taxon>
        <taxon>Insecta</taxon>
        <taxon>Pterygota</taxon>
        <taxon>Neoptera</taxon>
        <taxon>Endopterygota</taxon>
        <taxon>Coleoptera</taxon>
        <taxon>Polyphaga</taxon>
        <taxon>Cucujiformia</taxon>
        <taxon>Chrysomeloidea</taxon>
        <taxon>Chrysomelidae</taxon>
        <taxon>Galerucinae</taxon>
        <taxon>Alticini</taxon>
        <taxon>Phyllotreta</taxon>
    </lineage>
</organism>